<dbReference type="SUPFAM" id="SSF56726">
    <property type="entry name" value="DNA topoisomerase IV, alpha subunit"/>
    <property type="match status" value="1"/>
</dbReference>
<dbReference type="Proteomes" id="UP000070352">
    <property type="component" value="Unassembled WGS sequence"/>
</dbReference>
<name>A0A135L1X1_9BACI</name>
<feature type="domain" description="Conserved hypothetical protein CHP02679 N terminus" evidence="2">
    <location>
        <begin position="39"/>
        <end position="263"/>
    </location>
</feature>
<evidence type="ECO:0000259" key="2">
    <source>
        <dbReference type="Pfam" id="PF11796"/>
    </source>
</evidence>
<dbReference type="InterPro" id="IPR036078">
    <property type="entry name" value="Spo11/TopoVI_A_sf"/>
</dbReference>
<dbReference type="InterPro" id="IPR024465">
    <property type="entry name" value="DUF2399"/>
</dbReference>
<evidence type="ECO:0008006" key="5">
    <source>
        <dbReference type="Google" id="ProtNLM"/>
    </source>
</evidence>
<feature type="domain" description="DUF2399" evidence="1">
    <location>
        <begin position="306"/>
        <end position="449"/>
    </location>
</feature>
<dbReference type="Pfam" id="PF09664">
    <property type="entry name" value="DUF2399"/>
    <property type="match status" value="1"/>
</dbReference>
<dbReference type="OrthoDB" id="1661308at2"/>
<dbReference type="GO" id="GO:0005694">
    <property type="term" value="C:chromosome"/>
    <property type="evidence" value="ECO:0007669"/>
    <property type="project" value="InterPro"/>
</dbReference>
<dbReference type="RefSeq" id="WP_068722882.1">
    <property type="nucleotide sequence ID" value="NZ_LSKU01000001.1"/>
</dbReference>
<dbReference type="InterPro" id="IPR024466">
    <property type="entry name" value="CHP02679_N"/>
</dbReference>
<dbReference type="GO" id="GO:0003677">
    <property type="term" value="F:DNA binding"/>
    <property type="evidence" value="ECO:0007669"/>
    <property type="project" value="InterPro"/>
</dbReference>
<evidence type="ECO:0000259" key="1">
    <source>
        <dbReference type="Pfam" id="PF09664"/>
    </source>
</evidence>
<accession>A0A135L1X1</accession>
<evidence type="ECO:0000313" key="4">
    <source>
        <dbReference type="Proteomes" id="UP000070352"/>
    </source>
</evidence>
<reference evidence="3 4" key="1">
    <citation type="submission" date="2016-02" db="EMBL/GenBank/DDBJ databases">
        <title>Draft Genome for Tepidibacillus decaturensis nov. sp. Strain Z9, an Anaerobic, Moderately Thermophilic and Heterotrophic Bacterium from Deep Subsurface of the Illinois Basin, USA.</title>
        <authorList>
            <person name="Dong Y."/>
            <person name="Chang J.Y."/>
            <person name="Sanford R."/>
            <person name="Fouke B.W."/>
        </authorList>
    </citation>
    <scope>NUCLEOTIDE SEQUENCE [LARGE SCALE GENOMIC DNA]</scope>
    <source>
        <strain evidence="3 4">Z9</strain>
    </source>
</reference>
<dbReference type="Pfam" id="PF11796">
    <property type="entry name" value="DUF3323"/>
    <property type="match status" value="1"/>
</dbReference>
<proteinExistence type="predicted"/>
<dbReference type="EMBL" id="LSKU01000001">
    <property type="protein sequence ID" value="KXG42950.1"/>
    <property type="molecule type" value="Genomic_DNA"/>
</dbReference>
<gene>
    <name evidence="3" type="ORF">U473_02090</name>
</gene>
<evidence type="ECO:0000313" key="3">
    <source>
        <dbReference type="EMBL" id="KXG42950.1"/>
    </source>
</evidence>
<dbReference type="AlphaFoldDB" id="A0A135L1X1"/>
<sequence length="456" mass="53200">MDKLNHLTSEAVKYFKQEKGFQTLFQLLINKYKSLGRIGGKVTIVNVNEQEKEVLSSFFRKDFSKEKSITIAFSQFEKALERTKFAGVDVKDLLDGYIGHPIISQAEEKERYERLKANFFEEFKQRYNDPLALGFLQHIQEKGNGVRGFHLAYDKDRDLFKSQLEQVIKAISILTFRLETDTRTKDYIRLPIFAYQVTQDPHGFDLDTDQGRFLIVALQWIRQLEDQDYEMVSSLTAEDVSELMQYFRIIRDDILNFVTCTGILGFCDDGTPESLWWEAFKGNHVMNVALRELIKLHFFIPGVTYHSRKANVVFVVENSGVFSAIIDQLQLQESPPIICTHGQFKLATLILLDYLVQNDAIIYYSGDYDPEGLQMAERLKNRYPEHVQLWHYEVDEYMKAKSTVELSDTRLKKLETITLSELLPLKEQIKIERKAGYQEKLIPKLIEDIEKMMEEC</sequence>
<dbReference type="STRING" id="1413211.U473_02090"/>
<protein>
    <recommendedName>
        <fullName evidence="5">TIGR02679 family protein</fullName>
    </recommendedName>
</protein>
<comment type="caution">
    <text evidence="3">The sequence shown here is derived from an EMBL/GenBank/DDBJ whole genome shotgun (WGS) entry which is preliminary data.</text>
</comment>
<dbReference type="Gene3D" id="3.40.1360.10">
    <property type="match status" value="1"/>
</dbReference>
<keyword evidence="4" id="KW-1185">Reference proteome</keyword>
<organism evidence="3 4">
    <name type="scientific">Tepidibacillus decaturensis</name>
    <dbReference type="NCBI Taxonomy" id="1413211"/>
    <lineage>
        <taxon>Bacteria</taxon>
        <taxon>Bacillati</taxon>
        <taxon>Bacillota</taxon>
        <taxon>Bacilli</taxon>
        <taxon>Bacillales</taxon>
        <taxon>Bacillaceae</taxon>
        <taxon>Tepidibacillus</taxon>
    </lineage>
</organism>